<evidence type="ECO:0000313" key="2">
    <source>
        <dbReference type="EMBL" id="JAC63393.1"/>
    </source>
</evidence>
<evidence type="ECO:0000256" key="1">
    <source>
        <dbReference type="SAM" id="MobiDB-lite"/>
    </source>
</evidence>
<feature type="compositionally biased region" description="Basic and acidic residues" evidence="1">
    <location>
        <begin position="49"/>
        <end position="64"/>
    </location>
</feature>
<sequence length="70" mass="8003">THTHTHTRAPAVSKGICMGRPQKRSYTSLLIRRSTDVRDVDLETKCHGIDSEGNEHEGRRDSVVRRFRMG</sequence>
<reference evidence="2" key="1">
    <citation type="submission" date="2014-05" db="EMBL/GenBank/DDBJ databases">
        <title>The transcriptome of the halophilic microalga Tetraselmis sp. GSL018 isolated from the Great Salt Lake, Utah.</title>
        <authorList>
            <person name="Jinkerson R.E."/>
            <person name="D'Adamo S."/>
            <person name="Posewitz M.C."/>
        </authorList>
    </citation>
    <scope>NUCLEOTIDE SEQUENCE</scope>
    <source>
        <strain evidence="2">GSL018</strain>
    </source>
</reference>
<protein>
    <submittedName>
        <fullName evidence="2">Uncharacterized protein</fullName>
    </submittedName>
</protein>
<accession>A0A061QUI6</accession>
<feature type="region of interest" description="Disordered" evidence="1">
    <location>
        <begin position="49"/>
        <end position="70"/>
    </location>
</feature>
<feature type="non-terminal residue" evidence="2">
    <location>
        <position position="1"/>
    </location>
</feature>
<proteinExistence type="predicted"/>
<dbReference type="AlphaFoldDB" id="A0A061QUI6"/>
<name>A0A061QUI6_9CHLO</name>
<gene>
    <name evidence="2" type="ORF">TSPGSL018_20792</name>
</gene>
<feature type="non-terminal residue" evidence="2">
    <location>
        <position position="70"/>
    </location>
</feature>
<organism evidence="2">
    <name type="scientific">Tetraselmis sp. GSL018</name>
    <dbReference type="NCBI Taxonomy" id="582737"/>
    <lineage>
        <taxon>Eukaryota</taxon>
        <taxon>Viridiplantae</taxon>
        <taxon>Chlorophyta</taxon>
        <taxon>core chlorophytes</taxon>
        <taxon>Chlorodendrophyceae</taxon>
        <taxon>Chlorodendrales</taxon>
        <taxon>Chlorodendraceae</taxon>
        <taxon>Tetraselmis</taxon>
    </lineage>
</organism>
<dbReference type="EMBL" id="GBEZ01023499">
    <property type="protein sequence ID" value="JAC63393.1"/>
    <property type="molecule type" value="Transcribed_RNA"/>
</dbReference>